<accession>A0A3E0DRW7</accession>
<evidence type="ECO:0000256" key="1">
    <source>
        <dbReference type="SAM" id="Phobius"/>
    </source>
</evidence>
<feature type="transmembrane region" description="Helical" evidence="1">
    <location>
        <begin position="9"/>
        <end position="32"/>
    </location>
</feature>
<evidence type="ECO:0000313" key="2">
    <source>
        <dbReference type="EMBL" id="REG85851.1"/>
    </source>
</evidence>
<dbReference type="AlphaFoldDB" id="A0A3E0DRW7"/>
<dbReference type="OrthoDB" id="6402688at2"/>
<reference evidence="2 3" key="1">
    <citation type="submission" date="2018-08" db="EMBL/GenBank/DDBJ databases">
        <title>Genomic Encyclopedia of Type Strains, Phase III (KMG-III): the genomes of soil and plant-associated and newly described type strains.</title>
        <authorList>
            <person name="Whitman W."/>
        </authorList>
    </citation>
    <scope>NUCLEOTIDE SEQUENCE [LARGE SCALE GENOMIC DNA]</scope>
    <source>
        <strain evidence="2 3">CECT 7375</strain>
    </source>
</reference>
<sequence>MNKKLSQDVWFRLSFWGGLFLGGLLSLLLTLNNDFEFCAQLTCYSYFLELFALPIHVVASGMALAAFRATIFRSDQTNTQIEAAIVQNRFKNYIDHKKEFMNLLDAFESSYDVQIKSRLYLYKNIFPENSPTRMKFDSKNLNNDKSWIDNLLKQFNESIKEFKGLNMRISVNYNSPSDNEIARWLSSYLILIHQLDINFPRSQMVSESFKGLFSSYDHINMIPPNIGESLLVISAYFKDLASFCLPSRIEGLKIDGIVTTGGRFDERLKVFIDDQNLDKDKKHPLTS</sequence>
<keyword evidence="3" id="KW-1185">Reference proteome</keyword>
<gene>
    <name evidence="2" type="ORF">DFP81_102390</name>
</gene>
<proteinExistence type="predicted"/>
<dbReference type="EMBL" id="QUNG01000002">
    <property type="protein sequence ID" value="REG85851.1"/>
    <property type="molecule type" value="Genomic_DNA"/>
</dbReference>
<comment type="caution">
    <text evidence="2">The sequence shown here is derived from an EMBL/GenBank/DDBJ whole genome shotgun (WGS) entry which is preliminary data.</text>
</comment>
<keyword evidence="1" id="KW-1133">Transmembrane helix</keyword>
<keyword evidence="1" id="KW-0472">Membrane</keyword>
<dbReference type="RefSeq" id="WP_115896622.1">
    <property type="nucleotide sequence ID" value="NZ_QUNG01000002.1"/>
</dbReference>
<evidence type="ECO:0000313" key="3">
    <source>
        <dbReference type="Proteomes" id="UP000256542"/>
    </source>
</evidence>
<name>A0A3E0DRW7_9GAMM</name>
<dbReference type="Proteomes" id="UP000256542">
    <property type="component" value="Unassembled WGS sequence"/>
</dbReference>
<keyword evidence="1" id="KW-0812">Transmembrane</keyword>
<feature type="transmembrane region" description="Helical" evidence="1">
    <location>
        <begin position="44"/>
        <end position="67"/>
    </location>
</feature>
<protein>
    <submittedName>
        <fullName evidence="2">Uncharacterized protein</fullName>
    </submittedName>
</protein>
<organism evidence="2 3">
    <name type="scientific">Marinomonas pollencensis</name>
    <dbReference type="NCBI Taxonomy" id="491954"/>
    <lineage>
        <taxon>Bacteria</taxon>
        <taxon>Pseudomonadati</taxon>
        <taxon>Pseudomonadota</taxon>
        <taxon>Gammaproteobacteria</taxon>
        <taxon>Oceanospirillales</taxon>
        <taxon>Oceanospirillaceae</taxon>
        <taxon>Marinomonas</taxon>
    </lineage>
</organism>